<evidence type="ECO:0000256" key="2">
    <source>
        <dbReference type="ARBA" id="ARBA00008637"/>
    </source>
</evidence>
<keyword evidence="6" id="KW-0677">Repeat</keyword>
<keyword evidence="10" id="KW-0325">Glycoprotein</keyword>
<dbReference type="Pfam" id="PF08205">
    <property type="entry name" value="C2-set_2"/>
    <property type="match status" value="1"/>
</dbReference>
<proteinExistence type="inferred from homology"/>
<dbReference type="InterPro" id="IPR051275">
    <property type="entry name" value="Cell_adhesion_signaling"/>
</dbReference>
<dbReference type="AlphaFoldDB" id="A0AAX7SUE9"/>
<feature type="domain" description="Ig-like" evidence="13">
    <location>
        <begin position="390"/>
        <end position="492"/>
    </location>
</feature>
<protein>
    <recommendedName>
        <fullName evidence="13">Ig-like domain-containing protein</fullName>
    </recommendedName>
</protein>
<keyword evidence="5 12" id="KW-0732">Signal</keyword>
<dbReference type="Ensembl" id="ENSACLT00000071976.1">
    <property type="protein sequence ID" value="ENSACLP00000048097.1"/>
    <property type="gene ID" value="ENSACLG00000010953.2"/>
</dbReference>
<evidence type="ECO:0000256" key="5">
    <source>
        <dbReference type="ARBA" id="ARBA00022729"/>
    </source>
</evidence>
<dbReference type="GO" id="GO:0005886">
    <property type="term" value="C:plasma membrane"/>
    <property type="evidence" value="ECO:0007669"/>
    <property type="project" value="UniProtKB-SubCell"/>
</dbReference>
<evidence type="ECO:0000313" key="15">
    <source>
        <dbReference type="Proteomes" id="UP000265100"/>
    </source>
</evidence>
<evidence type="ECO:0000256" key="7">
    <source>
        <dbReference type="ARBA" id="ARBA00022989"/>
    </source>
</evidence>
<evidence type="ECO:0000256" key="3">
    <source>
        <dbReference type="ARBA" id="ARBA00022475"/>
    </source>
</evidence>
<keyword evidence="7" id="KW-1133">Transmembrane helix</keyword>
<dbReference type="GO" id="GO:0005911">
    <property type="term" value="C:cell-cell junction"/>
    <property type="evidence" value="ECO:0007669"/>
    <property type="project" value="TreeGrafter"/>
</dbReference>
<keyword evidence="9" id="KW-1015">Disulfide bond</keyword>
<dbReference type="PANTHER" id="PTHR11640:SF165">
    <property type="entry name" value="KIN OF IRRE LIKE (DROSOPHILA)-RELATED"/>
    <property type="match status" value="1"/>
</dbReference>
<reference evidence="14" key="3">
    <citation type="submission" date="2025-08" db="UniProtKB">
        <authorList>
            <consortium name="Ensembl"/>
        </authorList>
    </citation>
    <scope>IDENTIFICATION</scope>
</reference>
<dbReference type="InterPro" id="IPR003599">
    <property type="entry name" value="Ig_sub"/>
</dbReference>
<dbReference type="Gene3D" id="2.60.40.10">
    <property type="entry name" value="Immunoglobulins"/>
    <property type="match status" value="5"/>
</dbReference>
<dbReference type="FunFam" id="2.60.40.10:FF:000103">
    <property type="entry name" value="Kirre like nephrin family adhesion molecule 3"/>
    <property type="match status" value="1"/>
</dbReference>
<accession>A0AAX7SUE9</accession>
<feature type="domain" description="Ig-like" evidence="13">
    <location>
        <begin position="306"/>
        <end position="386"/>
    </location>
</feature>
<evidence type="ECO:0000256" key="4">
    <source>
        <dbReference type="ARBA" id="ARBA00022692"/>
    </source>
</evidence>
<dbReference type="FunFam" id="2.60.40.10:FF:000094">
    <property type="entry name" value="Kirre like nephrin family adhesion molecule 3"/>
    <property type="match status" value="1"/>
</dbReference>
<keyword evidence="4" id="KW-0812">Transmembrane</keyword>
<dbReference type="Pfam" id="PF07679">
    <property type="entry name" value="I-set"/>
    <property type="match status" value="1"/>
</dbReference>
<evidence type="ECO:0000256" key="6">
    <source>
        <dbReference type="ARBA" id="ARBA00022737"/>
    </source>
</evidence>
<keyword evidence="11" id="KW-0393">Immunoglobulin domain</keyword>
<dbReference type="FunFam" id="2.60.40.10:FF:000077">
    <property type="entry name" value="Kirre like nephrin family adhesion molecule 3"/>
    <property type="match status" value="1"/>
</dbReference>
<evidence type="ECO:0000256" key="8">
    <source>
        <dbReference type="ARBA" id="ARBA00023136"/>
    </source>
</evidence>
<feature type="signal peptide" evidence="12">
    <location>
        <begin position="1"/>
        <end position="18"/>
    </location>
</feature>
<dbReference type="InterPro" id="IPR013162">
    <property type="entry name" value="CD80_C2-set"/>
</dbReference>
<reference evidence="14" key="4">
    <citation type="submission" date="2025-09" db="UniProtKB">
        <authorList>
            <consortium name="Ensembl"/>
        </authorList>
    </citation>
    <scope>IDENTIFICATION</scope>
</reference>
<dbReference type="SMART" id="SM00408">
    <property type="entry name" value="IGc2"/>
    <property type="match status" value="3"/>
</dbReference>
<comment type="similarity">
    <text evidence="2">Belongs to the immunoglobulin superfamily.</text>
</comment>
<dbReference type="InterPro" id="IPR003598">
    <property type="entry name" value="Ig_sub2"/>
</dbReference>
<dbReference type="InterPro" id="IPR007110">
    <property type="entry name" value="Ig-like_dom"/>
</dbReference>
<dbReference type="GO" id="GO:0050839">
    <property type="term" value="F:cell adhesion molecule binding"/>
    <property type="evidence" value="ECO:0007669"/>
    <property type="project" value="TreeGrafter"/>
</dbReference>
<dbReference type="CDD" id="cd05898">
    <property type="entry name" value="IgI_5_KIRREL3"/>
    <property type="match status" value="1"/>
</dbReference>
<feature type="domain" description="Ig-like" evidence="13">
    <location>
        <begin position="19"/>
        <end position="113"/>
    </location>
</feature>
<dbReference type="Proteomes" id="UP000265100">
    <property type="component" value="Chromosome 3"/>
</dbReference>
<dbReference type="InterPro" id="IPR036179">
    <property type="entry name" value="Ig-like_dom_sf"/>
</dbReference>
<keyword evidence="8" id="KW-0472">Membrane</keyword>
<evidence type="ECO:0000313" key="14">
    <source>
        <dbReference type="Ensembl" id="ENSACLP00000048097.1"/>
    </source>
</evidence>
<sequence length="629" mass="68922">MQRLLLLSLVLSFQTVWTARFSQEPADQSVVRGQRVILSCVVFNYSGIVQWTKDGLALGIGEDLRAWPRYRVLRVQELGQYNLEILSADLSDDSLYECQAPDAALRSRRAKLTVLIPPDDPVIDGGPEVLLNAGESYNLSCVSRGAKPPSMIEWLKDGLPVEGANSITEVLPDRKRVTTRSYLPIQPVDTDTGRNYSCVATNLAVPTGKSTTVTLNVHHSPIVTLSIEPRSVLEGDRVTFTCQAHANPPIMGYRWAKGGVVLQGARESVFTTKADHSFFTEPVSCLVFNAVGKTNVSILVDVHFGPILLVEPQPKTVDVDSDVTLNCKWAGNPPLTLTWFKKGSNMVLSNSNQLFLKSVSQADAGQYVCKAIVPRIGVGETEVTLTVNGPPIISSDPVQYAGRGERGEVKCYIASTPPPDKIVWAWKENVWEKEKGTLLERYTVEQSKLSSEGGGVLSTLTINNVMESDFLSTYNCTAWNSFGPGTMIITLEETGVSPLNLFPSAHENTPTDKRVSSCIQPRRVLLPGRRGVTLGKPDIKVETINKETHSLEEDSGSVSTASRMVKAMYSVRSGRVCASVCVCLGWILFTQPVVVEKNPQINSVTSSCTTLWLLTKEKHHVFSLLISPF</sequence>
<evidence type="ECO:0000256" key="9">
    <source>
        <dbReference type="ARBA" id="ARBA00023157"/>
    </source>
</evidence>
<feature type="domain" description="Ig-like" evidence="13">
    <location>
        <begin position="118"/>
        <end position="216"/>
    </location>
</feature>
<evidence type="ECO:0000256" key="12">
    <source>
        <dbReference type="SAM" id="SignalP"/>
    </source>
</evidence>
<reference evidence="15" key="2">
    <citation type="submission" date="2023-03" db="EMBL/GenBank/DDBJ databases">
        <authorList>
            <consortium name="Wellcome Sanger Institute Data Sharing"/>
        </authorList>
    </citation>
    <scope>NUCLEOTIDE SEQUENCE [LARGE SCALE GENOMIC DNA]</scope>
</reference>
<keyword evidence="3" id="KW-1003">Cell membrane</keyword>
<evidence type="ECO:0000256" key="1">
    <source>
        <dbReference type="ARBA" id="ARBA00004251"/>
    </source>
</evidence>
<dbReference type="Pfam" id="PF13927">
    <property type="entry name" value="Ig_3"/>
    <property type="match status" value="1"/>
</dbReference>
<feature type="chain" id="PRO_5044206512" description="Ig-like domain-containing protein" evidence="12">
    <location>
        <begin position="19"/>
        <end position="629"/>
    </location>
</feature>
<dbReference type="GeneTree" id="ENSGT00940000155795"/>
<organism evidence="14 15">
    <name type="scientific">Astatotilapia calliptera</name>
    <name type="common">Eastern happy</name>
    <name type="synonym">Chromis callipterus</name>
    <dbReference type="NCBI Taxonomy" id="8154"/>
    <lineage>
        <taxon>Eukaryota</taxon>
        <taxon>Metazoa</taxon>
        <taxon>Chordata</taxon>
        <taxon>Craniata</taxon>
        <taxon>Vertebrata</taxon>
        <taxon>Euteleostomi</taxon>
        <taxon>Actinopterygii</taxon>
        <taxon>Neopterygii</taxon>
        <taxon>Teleostei</taxon>
        <taxon>Neoteleostei</taxon>
        <taxon>Acanthomorphata</taxon>
        <taxon>Ovalentaria</taxon>
        <taxon>Cichlomorphae</taxon>
        <taxon>Cichliformes</taxon>
        <taxon>Cichlidae</taxon>
        <taxon>African cichlids</taxon>
        <taxon>Pseudocrenilabrinae</taxon>
        <taxon>Haplochromini</taxon>
        <taxon>Astatotilapia</taxon>
    </lineage>
</organism>
<dbReference type="PROSITE" id="PS50835">
    <property type="entry name" value="IG_LIKE"/>
    <property type="match status" value="5"/>
</dbReference>
<dbReference type="InterPro" id="IPR013783">
    <property type="entry name" value="Ig-like_fold"/>
</dbReference>
<dbReference type="PANTHER" id="PTHR11640">
    <property type="entry name" value="NEPHRIN"/>
    <property type="match status" value="1"/>
</dbReference>
<dbReference type="SUPFAM" id="SSF48726">
    <property type="entry name" value="Immunoglobulin"/>
    <property type="match status" value="5"/>
</dbReference>
<evidence type="ECO:0000259" key="13">
    <source>
        <dbReference type="PROSITE" id="PS50835"/>
    </source>
</evidence>
<comment type="subcellular location">
    <subcellularLocation>
        <location evidence="1">Cell membrane</location>
        <topology evidence="1">Single-pass type I membrane protein</topology>
    </subcellularLocation>
</comment>
<evidence type="ECO:0000256" key="11">
    <source>
        <dbReference type="ARBA" id="ARBA00023319"/>
    </source>
</evidence>
<reference evidence="14 15" key="1">
    <citation type="submission" date="2018-05" db="EMBL/GenBank/DDBJ databases">
        <authorList>
            <person name="Datahose"/>
        </authorList>
    </citation>
    <scope>NUCLEOTIDE SEQUENCE</scope>
</reference>
<keyword evidence="15" id="KW-1185">Reference proteome</keyword>
<name>A0AAX7SUE9_ASTCA</name>
<dbReference type="SMART" id="SM00409">
    <property type="entry name" value="IG"/>
    <property type="match status" value="5"/>
</dbReference>
<evidence type="ECO:0000256" key="10">
    <source>
        <dbReference type="ARBA" id="ARBA00023180"/>
    </source>
</evidence>
<dbReference type="GO" id="GO:0098609">
    <property type="term" value="P:cell-cell adhesion"/>
    <property type="evidence" value="ECO:0007669"/>
    <property type="project" value="TreeGrafter"/>
</dbReference>
<feature type="domain" description="Ig-like" evidence="13">
    <location>
        <begin position="221"/>
        <end position="297"/>
    </location>
</feature>
<dbReference type="InterPro" id="IPR013098">
    <property type="entry name" value="Ig_I-set"/>
</dbReference>